<accession>A0A175R5U6</accession>
<dbReference type="InterPro" id="IPR010987">
    <property type="entry name" value="Glutathione-S-Trfase_C-like"/>
</dbReference>
<evidence type="ECO:0000313" key="4">
    <source>
        <dbReference type="EMBL" id="KTQ94051.1"/>
    </source>
</evidence>
<dbReference type="PANTHER" id="PTHR44051:SF22">
    <property type="entry name" value="DISULFIDE-BOND OXIDOREDUCTASE YGHU"/>
    <property type="match status" value="1"/>
</dbReference>
<dbReference type="Pfam" id="PF02798">
    <property type="entry name" value="GST_N"/>
    <property type="match status" value="1"/>
</dbReference>
<dbReference type="RefSeq" id="WP_058635558.1">
    <property type="nucleotide sequence ID" value="NZ_LDPZ01000030.1"/>
</dbReference>
<gene>
    <name evidence="4" type="ORF">NS226_14445</name>
</gene>
<dbReference type="SUPFAM" id="SSF52833">
    <property type="entry name" value="Thioredoxin-like"/>
    <property type="match status" value="1"/>
</dbReference>
<dbReference type="InterPro" id="IPR004045">
    <property type="entry name" value="Glutathione_S-Trfase_N"/>
</dbReference>
<dbReference type="PATRIC" id="fig|401562.3.peg.2588"/>
<protein>
    <submittedName>
        <fullName evidence="4">Glutathione S-transferase</fullName>
    </submittedName>
</protein>
<keyword evidence="4" id="KW-0808">Transferase</keyword>
<comment type="caution">
    <text evidence="4">The sequence shown here is derived from an EMBL/GenBank/DDBJ whole genome shotgun (WGS) entry which is preliminary data.</text>
</comment>
<evidence type="ECO:0000259" key="2">
    <source>
        <dbReference type="PROSITE" id="PS50404"/>
    </source>
</evidence>
<dbReference type="SUPFAM" id="SSF47616">
    <property type="entry name" value="GST C-terminal domain-like"/>
    <property type="match status" value="1"/>
</dbReference>
<comment type="similarity">
    <text evidence="1">Belongs to the GST superfamily.</text>
</comment>
<dbReference type="OrthoDB" id="9803562at2"/>
<dbReference type="InterPro" id="IPR036249">
    <property type="entry name" value="Thioredoxin-like_sf"/>
</dbReference>
<sequence length="215" mass="23623">MIELYTWTTPNGEKPAIMLEECGLDYDLRLVDISTGQQKESGFLAINPNGRIPAIVDREAGEGHRVFESGAILVHLAEKTGRFLAASGPARSEAFAWTFFQAGGTGPMIGQIHYFKNAEERSDFAIRRFERESERLLGVLDARLSEADYLAGDYSIADMMNWSWARSGLRDLDAASRFPALAAWVERVGSRPAVKAALARLQDAKLAAAERASNA</sequence>
<dbReference type="SFLD" id="SFLDG01151">
    <property type="entry name" value="Main.2:_Nu-like"/>
    <property type="match status" value="1"/>
</dbReference>
<dbReference type="GO" id="GO:0016740">
    <property type="term" value="F:transferase activity"/>
    <property type="evidence" value="ECO:0007669"/>
    <property type="project" value="UniProtKB-KW"/>
</dbReference>
<dbReference type="STRING" id="401562.NS365_13685"/>
<dbReference type="Gene3D" id="1.20.1050.10">
    <property type="match status" value="1"/>
</dbReference>
<dbReference type="CDD" id="cd03048">
    <property type="entry name" value="GST_N_Ure2p_like"/>
    <property type="match status" value="1"/>
</dbReference>
<organism evidence="4 5">
    <name type="scientific">Aureimonas ureilytica</name>
    <dbReference type="NCBI Taxonomy" id="401562"/>
    <lineage>
        <taxon>Bacteria</taxon>
        <taxon>Pseudomonadati</taxon>
        <taxon>Pseudomonadota</taxon>
        <taxon>Alphaproteobacteria</taxon>
        <taxon>Hyphomicrobiales</taxon>
        <taxon>Aurantimonadaceae</taxon>
        <taxon>Aureimonas</taxon>
    </lineage>
</organism>
<dbReference type="EMBL" id="LDPZ01000030">
    <property type="protein sequence ID" value="KTQ94051.1"/>
    <property type="molecule type" value="Genomic_DNA"/>
</dbReference>
<evidence type="ECO:0000259" key="3">
    <source>
        <dbReference type="PROSITE" id="PS50405"/>
    </source>
</evidence>
<dbReference type="Gene3D" id="3.40.30.10">
    <property type="entry name" value="Glutaredoxin"/>
    <property type="match status" value="1"/>
</dbReference>
<feature type="domain" description="GST N-terminal" evidence="2">
    <location>
        <begin position="1"/>
        <end position="84"/>
    </location>
</feature>
<dbReference type="InterPro" id="IPR004046">
    <property type="entry name" value="GST_C"/>
</dbReference>
<feature type="domain" description="GST C-terminal" evidence="3">
    <location>
        <begin position="87"/>
        <end position="206"/>
    </location>
</feature>
<reference evidence="4 5" key="1">
    <citation type="journal article" date="2016" name="Front. Microbiol.">
        <title>Genomic Resource of Rice Seed Associated Bacteria.</title>
        <authorList>
            <person name="Midha S."/>
            <person name="Bansal K."/>
            <person name="Sharma S."/>
            <person name="Kumar N."/>
            <person name="Patil P.P."/>
            <person name="Chaudhry V."/>
            <person name="Patil P.B."/>
        </authorList>
    </citation>
    <scope>NUCLEOTIDE SEQUENCE [LARGE SCALE GENOMIC DNA]</scope>
    <source>
        <strain evidence="4 5">NS226</strain>
    </source>
</reference>
<dbReference type="SFLD" id="SFLDG00358">
    <property type="entry name" value="Main_(cytGST)"/>
    <property type="match status" value="1"/>
</dbReference>
<dbReference type="PROSITE" id="PS50405">
    <property type="entry name" value="GST_CTER"/>
    <property type="match status" value="1"/>
</dbReference>
<name>A0A175R5U6_9HYPH</name>
<dbReference type="SFLD" id="SFLDS00019">
    <property type="entry name" value="Glutathione_Transferase_(cytos"/>
    <property type="match status" value="1"/>
</dbReference>
<dbReference type="Proteomes" id="UP000078272">
    <property type="component" value="Unassembled WGS sequence"/>
</dbReference>
<evidence type="ECO:0000256" key="1">
    <source>
        <dbReference type="RuleBase" id="RU003494"/>
    </source>
</evidence>
<dbReference type="AlphaFoldDB" id="A0A175R5U6"/>
<dbReference type="PROSITE" id="PS50404">
    <property type="entry name" value="GST_NTER"/>
    <property type="match status" value="1"/>
</dbReference>
<proteinExistence type="inferred from homology"/>
<dbReference type="Pfam" id="PF00043">
    <property type="entry name" value="GST_C"/>
    <property type="match status" value="1"/>
</dbReference>
<dbReference type="InterPro" id="IPR040079">
    <property type="entry name" value="Glutathione_S-Trfase"/>
</dbReference>
<evidence type="ECO:0000313" key="5">
    <source>
        <dbReference type="Proteomes" id="UP000078272"/>
    </source>
</evidence>
<dbReference type="InterPro" id="IPR036282">
    <property type="entry name" value="Glutathione-S-Trfase_C_sf"/>
</dbReference>
<dbReference type="PANTHER" id="PTHR44051">
    <property type="entry name" value="GLUTATHIONE S-TRANSFERASE-RELATED"/>
    <property type="match status" value="1"/>
</dbReference>